<dbReference type="EMBL" id="JADKPN010000005">
    <property type="protein sequence ID" value="MBF4763565.1"/>
    <property type="molecule type" value="Genomic_DNA"/>
</dbReference>
<evidence type="ECO:0000256" key="1">
    <source>
        <dbReference type="SAM" id="SignalP"/>
    </source>
</evidence>
<comment type="caution">
    <text evidence="2">The sequence shown here is derived from an EMBL/GenBank/DDBJ whole genome shotgun (WGS) entry which is preliminary data.</text>
</comment>
<dbReference type="RefSeq" id="WP_194706751.1">
    <property type="nucleotide sequence ID" value="NZ_JADKPN010000005.1"/>
</dbReference>
<dbReference type="AlphaFoldDB" id="A0A930VEZ2"/>
<gene>
    <name evidence="2" type="ORF">ISU07_10535</name>
</gene>
<keyword evidence="3" id="KW-1185">Reference proteome</keyword>
<dbReference type="Proteomes" id="UP000640489">
    <property type="component" value="Unassembled WGS sequence"/>
</dbReference>
<feature type="signal peptide" evidence="1">
    <location>
        <begin position="1"/>
        <end position="28"/>
    </location>
</feature>
<organism evidence="2 3">
    <name type="scientific">Nocardioides islandensis</name>
    <dbReference type="NCBI Taxonomy" id="433663"/>
    <lineage>
        <taxon>Bacteria</taxon>
        <taxon>Bacillati</taxon>
        <taxon>Actinomycetota</taxon>
        <taxon>Actinomycetes</taxon>
        <taxon>Propionibacteriales</taxon>
        <taxon>Nocardioidaceae</taxon>
        <taxon>Nocardioides</taxon>
    </lineage>
</organism>
<evidence type="ECO:0000313" key="2">
    <source>
        <dbReference type="EMBL" id="MBF4763565.1"/>
    </source>
</evidence>
<sequence length="461" mass="47829">MSAKSTPRFAAGAVASALALSVGGAAMAAPGGSSGPSSSDTPYLVRHVPGVTLTSILTAGDTVGGYTMAGTPDGLGAYDNGDGTFTVLMNHEFGAATSVARSHGNTSGSFVSRWVIDKDTLEVISGRDQITNLVNVTGPKNLDRLCSADLPALTAFYNPETGLGYDGRIFMDGEESAPNGRAFAHVVDSGTSYELTALGKAGWENVVANPATGDATTVIGQSDGGTQNVYVYSGTKKATGSPIERAGLTGGTRKSIAVTGFPTESGATAFPSTPQPFTLSDTGTAFDRPEDGAWDPSNPNDYYFVTTAGMTKHSRLWRLSFVDAAHPELGGTITKVLEGPADDTPASVGPKMMDNLTINGRGQVLIQEDPGGNAYLAGIYQYDTTTGAMRRIADHDPQRFTPGGSSFTTIDEESSGIIWAPFLGAGKYLLDDQNHTAVADPAQVEKGQLLVMNVPPGQPVR</sequence>
<reference evidence="2" key="1">
    <citation type="submission" date="2020-11" db="EMBL/GenBank/DDBJ databases">
        <title>Nocardioides sp. nov., isolated from Soil of Cynanchum wilfordii Hemsley rhizosphere.</title>
        <authorList>
            <person name="Lee J.-S."/>
            <person name="Suh M.K."/>
            <person name="Kim J.-S."/>
        </authorList>
    </citation>
    <scope>NUCLEOTIDE SEQUENCE</scope>
    <source>
        <strain evidence="2">KCTC 19275</strain>
    </source>
</reference>
<protein>
    <recommendedName>
        <fullName evidence="4">DUF839 domain-containing protein</fullName>
    </recommendedName>
</protein>
<feature type="chain" id="PRO_5037703335" description="DUF839 domain-containing protein" evidence="1">
    <location>
        <begin position="29"/>
        <end position="461"/>
    </location>
</feature>
<evidence type="ECO:0000313" key="3">
    <source>
        <dbReference type="Proteomes" id="UP000640489"/>
    </source>
</evidence>
<accession>A0A930VEZ2</accession>
<evidence type="ECO:0008006" key="4">
    <source>
        <dbReference type="Google" id="ProtNLM"/>
    </source>
</evidence>
<name>A0A930VEZ2_9ACTN</name>
<keyword evidence="1" id="KW-0732">Signal</keyword>
<proteinExistence type="predicted"/>